<organism evidence="2 3">
    <name type="scientific">Lysobacter helvus</name>
    <dbReference type="NCBI Taxonomy" id="2675059"/>
    <lineage>
        <taxon>Bacteria</taxon>
        <taxon>Pseudomonadati</taxon>
        <taxon>Pseudomonadota</taxon>
        <taxon>Gammaproteobacteria</taxon>
        <taxon>Lysobacterales</taxon>
        <taxon>Lysobacteraceae</taxon>
        <taxon>Lysobacter</taxon>
    </lineage>
</organism>
<accession>A0ABM7QGI3</accession>
<dbReference type="InterPro" id="IPR007893">
    <property type="entry name" value="Spore_coat_U/FanG"/>
</dbReference>
<dbReference type="SMART" id="SM00972">
    <property type="entry name" value="SCPU"/>
    <property type="match status" value="1"/>
</dbReference>
<protein>
    <recommendedName>
        <fullName evidence="1">Spore coat protein U/FanG domain-containing protein</fullName>
    </recommendedName>
</protein>
<feature type="domain" description="Spore coat protein U/FanG" evidence="1">
    <location>
        <begin position="11"/>
        <end position="153"/>
    </location>
</feature>
<dbReference type="Proteomes" id="UP000680514">
    <property type="component" value="Chromosome"/>
</dbReference>
<reference evidence="2 3" key="1">
    <citation type="submission" date="2021-03" db="EMBL/GenBank/DDBJ databases">
        <title>Complete Genome Sequences of Two Lysobacter Strains Isolated from Sea Water (Lysobacter caseinilyticus) and Soil (Lysobacter helvus) in South Korea.</title>
        <authorList>
            <person name="Watanabe Y."/>
            <person name="Arakawa K."/>
        </authorList>
    </citation>
    <scope>NUCLEOTIDE SEQUENCE [LARGE SCALE GENOMIC DNA]</scope>
    <source>
        <strain evidence="2 3">D10</strain>
    </source>
</reference>
<evidence type="ECO:0000259" key="1">
    <source>
        <dbReference type="Pfam" id="PF05229"/>
    </source>
</evidence>
<sequence>MVGLAWLGLALDARAAENCTVNTTDFSFGVYDTSSTTPLDGTGQVAIDCQGNPLTVDIALGPGGGGTYANRRMLSGAQQMTYGLYTDLARATPWGDGNAGTSIVTCTTGVTANGCVGTNPAGGNRRATRAIYGRVPALQNVDVGTYADTVQVTVTF</sequence>
<dbReference type="InterPro" id="IPR053167">
    <property type="entry name" value="Spore_coat_component"/>
</dbReference>
<name>A0ABM7QGI3_9GAMM</name>
<evidence type="ECO:0000313" key="2">
    <source>
        <dbReference type="EMBL" id="BCT96692.1"/>
    </source>
</evidence>
<dbReference type="PANTHER" id="PTHR37089">
    <property type="entry name" value="PROTEIN U-RELATED"/>
    <property type="match status" value="1"/>
</dbReference>
<dbReference type="Pfam" id="PF05229">
    <property type="entry name" value="SCPU"/>
    <property type="match status" value="1"/>
</dbReference>
<evidence type="ECO:0000313" key="3">
    <source>
        <dbReference type="Proteomes" id="UP000680514"/>
    </source>
</evidence>
<dbReference type="PANTHER" id="PTHR37089:SF3">
    <property type="entry name" value="EXPORTED PROTEIN"/>
    <property type="match status" value="1"/>
</dbReference>
<dbReference type="EMBL" id="AP024546">
    <property type="protein sequence ID" value="BCT96692.1"/>
    <property type="molecule type" value="Genomic_DNA"/>
</dbReference>
<gene>
    <name evidence="2" type="ORF">LYSHEL_25630</name>
</gene>
<proteinExistence type="predicted"/>
<keyword evidence="3" id="KW-1185">Reference proteome</keyword>